<comment type="similarity">
    <text evidence="1">Belongs to the thioredoxin family.</text>
</comment>
<dbReference type="EMBL" id="AP014936">
    <property type="protein sequence ID" value="BAU48683.1"/>
    <property type="molecule type" value="Genomic_DNA"/>
</dbReference>
<dbReference type="Proteomes" id="UP000218899">
    <property type="component" value="Chromosome"/>
</dbReference>
<dbReference type="Pfam" id="PF00085">
    <property type="entry name" value="Thioredoxin"/>
    <property type="match status" value="1"/>
</dbReference>
<feature type="domain" description="Thioredoxin" evidence="7">
    <location>
        <begin position="6"/>
        <end position="113"/>
    </location>
</feature>
<dbReference type="AlphaFoldDB" id="A0A1B4V570"/>
<dbReference type="RefSeq" id="WP_096461167.1">
    <property type="nucleotide sequence ID" value="NZ_AP014936.1"/>
</dbReference>
<reference evidence="8 9" key="1">
    <citation type="submission" date="2015-08" db="EMBL/GenBank/DDBJ databases">
        <title>Complete genome sequence of Sulfurifustis variabilis.</title>
        <authorList>
            <person name="Miura A."/>
            <person name="Kojima H."/>
            <person name="Fukui M."/>
        </authorList>
    </citation>
    <scope>NUCLEOTIDE SEQUENCE [LARGE SCALE GENOMIC DNA]</scope>
    <source>
        <strain evidence="9">skN76</strain>
    </source>
</reference>
<dbReference type="OrthoDB" id="9790390at2"/>
<evidence type="ECO:0000313" key="8">
    <source>
        <dbReference type="EMBL" id="BAU48683.1"/>
    </source>
</evidence>
<dbReference type="Pfam" id="PF14561">
    <property type="entry name" value="TPR_20"/>
    <property type="match status" value="1"/>
</dbReference>
<dbReference type="KEGG" id="sva:SVA_2133"/>
<dbReference type="GO" id="GO:0015035">
    <property type="term" value="F:protein-disulfide reductase activity"/>
    <property type="evidence" value="ECO:0007669"/>
    <property type="project" value="UniProtKB-UniRule"/>
</dbReference>
<accession>A0A1B4V570</accession>
<dbReference type="SUPFAM" id="SSF52833">
    <property type="entry name" value="Thioredoxin-like"/>
    <property type="match status" value="1"/>
</dbReference>
<dbReference type="InterPro" id="IPR011990">
    <property type="entry name" value="TPR-like_helical_dom_sf"/>
</dbReference>
<evidence type="ECO:0000313" key="9">
    <source>
        <dbReference type="Proteomes" id="UP000218899"/>
    </source>
</evidence>
<dbReference type="InterPro" id="IPR005746">
    <property type="entry name" value="Thioredoxin"/>
</dbReference>
<proteinExistence type="inferred from homology"/>
<dbReference type="GO" id="GO:0006950">
    <property type="term" value="P:response to stress"/>
    <property type="evidence" value="ECO:0007669"/>
    <property type="project" value="UniProtKB-ARBA"/>
</dbReference>
<evidence type="ECO:0000256" key="1">
    <source>
        <dbReference type="ARBA" id="ARBA00008987"/>
    </source>
</evidence>
<dbReference type="InterPro" id="IPR013766">
    <property type="entry name" value="Thioredoxin_domain"/>
</dbReference>
<evidence type="ECO:0000256" key="3">
    <source>
        <dbReference type="ARBA" id="ARBA00022982"/>
    </source>
</evidence>
<keyword evidence="5" id="KW-0676">Redox-active center</keyword>
<protein>
    <recommendedName>
        <fullName evidence="6">Thioredoxin</fullName>
    </recommendedName>
</protein>
<dbReference type="PANTHER" id="PTHR45663">
    <property type="entry name" value="GEO12009P1"/>
    <property type="match status" value="1"/>
</dbReference>
<evidence type="ECO:0000256" key="4">
    <source>
        <dbReference type="ARBA" id="ARBA00023157"/>
    </source>
</evidence>
<dbReference type="GO" id="GO:0005737">
    <property type="term" value="C:cytoplasm"/>
    <property type="evidence" value="ECO:0007669"/>
    <property type="project" value="TreeGrafter"/>
</dbReference>
<dbReference type="PROSITE" id="PS51352">
    <property type="entry name" value="THIOREDOXIN_2"/>
    <property type="match status" value="1"/>
</dbReference>
<dbReference type="FunFam" id="3.40.30.10:FF:000001">
    <property type="entry name" value="Thioredoxin"/>
    <property type="match status" value="1"/>
</dbReference>
<gene>
    <name evidence="8" type="ORF">SVA_2133</name>
</gene>
<evidence type="ECO:0000259" key="7">
    <source>
        <dbReference type="PROSITE" id="PS51352"/>
    </source>
</evidence>
<dbReference type="Gene3D" id="3.40.30.10">
    <property type="entry name" value="Glutaredoxin"/>
    <property type="match status" value="1"/>
</dbReference>
<dbReference type="Pfam" id="PF14559">
    <property type="entry name" value="TPR_19"/>
    <property type="match status" value="1"/>
</dbReference>
<keyword evidence="3" id="KW-0249">Electron transport</keyword>
<dbReference type="InterPro" id="IPR036249">
    <property type="entry name" value="Thioredoxin-like_sf"/>
</dbReference>
<dbReference type="PRINTS" id="PR00421">
    <property type="entry name" value="THIOREDOXIN"/>
</dbReference>
<name>A0A1B4V570_9GAMM</name>
<keyword evidence="4" id="KW-1015">Disulfide bond</keyword>
<keyword evidence="9" id="KW-1185">Reference proteome</keyword>
<evidence type="ECO:0000256" key="5">
    <source>
        <dbReference type="ARBA" id="ARBA00023284"/>
    </source>
</evidence>
<dbReference type="NCBIfam" id="TIGR01068">
    <property type="entry name" value="thioredoxin"/>
    <property type="match status" value="1"/>
</dbReference>
<dbReference type="PANTHER" id="PTHR45663:SF11">
    <property type="entry name" value="GEO12009P1"/>
    <property type="match status" value="1"/>
</dbReference>
<dbReference type="SUPFAM" id="SSF48452">
    <property type="entry name" value="TPR-like"/>
    <property type="match status" value="1"/>
</dbReference>
<keyword evidence="2" id="KW-0813">Transport</keyword>
<evidence type="ECO:0000256" key="6">
    <source>
        <dbReference type="NCBIfam" id="TIGR01068"/>
    </source>
</evidence>
<dbReference type="InterPro" id="IPR017937">
    <property type="entry name" value="Thioredoxin_CS"/>
</dbReference>
<dbReference type="CDD" id="cd02947">
    <property type="entry name" value="TRX_family"/>
    <property type="match status" value="1"/>
</dbReference>
<dbReference type="PROSITE" id="PS00194">
    <property type="entry name" value="THIOREDOXIN_1"/>
    <property type="match status" value="1"/>
</dbReference>
<dbReference type="Gene3D" id="1.25.40.10">
    <property type="entry name" value="Tetratricopeptide repeat domain"/>
    <property type="match status" value="2"/>
</dbReference>
<organism evidence="8 9">
    <name type="scientific">Sulfurifustis variabilis</name>
    <dbReference type="NCBI Taxonomy" id="1675686"/>
    <lineage>
        <taxon>Bacteria</taxon>
        <taxon>Pseudomonadati</taxon>
        <taxon>Pseudomonadota</taxon>
        <taxon>Gammaproteobacteria</taxon>
        <taxon>Acidiferrobacterales</taxon>
        <taxon>Acidiferrobacteraceae</taxon>
        <taxon>Sulfurifustis</taxon>
    </lineage>
</organism>
<evidence type="ECO:0000256" key="2">
    <source>
        <dbReference type="ARBA" id="ARBA00022448"/>
    </source>
</evidence>
<sequence length="294" mass="32286">MADSPFIADVTQSDFAARVVEKSHEVPVLVDFWAAWCGPCQMLMPVLARLAGEYQGKFLLAKVNTDVEQALALEYGVRSLPTVKLFRHGQVVGEFMGVQPESAIRTLIDRFVPREADSVIERADALAAQGRTREGLALLRAGLSGDPQYAPIRFALARLLLTPDDAAGLSARIEEAEQVLGGLPLDRASDPETIGLRARLDLLRAVADAPTPAELEKTLADDPGNQDARYRLSAWRVLSGDYEQAMEGLLEIVRRDRTFRDDGARKTLVSVFNLLGQQHPLVPKYRARLSSALN</sequence>